<feature type="domain" description="Core-binding (CB)" evidence="8">
    <location>
        <begin position="61"/>
        <end position="141"/>
    </location>
</feature>
<evidence type="ECO:0000313" key="10">
    <source>
        <dbReference type="Proteomes" id="UP001206128"/>
    </source>
</evidence>
<dbReference type="GO" id="GO:0003677">
    <property type="term" value="F:DNA binding"/>
    <property type="evidence" value="ECO:0007669"/>
    <property type="project" value="UniProtKB-UniRule"/>
</dbReference>
<dbReference type="EMBL" id="JAMTCK010000012">
    <property type="protein sequence ID" value="MCP2168106.1"/>
    <property type="molecule type" value="Genomic_DNA"/>
</dbReference>
<dbReference type="RefSeq" id="WP_253775621.1">
    <property type="nucleotide sequence ID" value="NZ_JAMTCK010000012.1"/>
</dbReference>
<dbReference type="PANTHER" id="PTHR30349:SF64">
    <property type="entry name" value="PROPHAGE INTEGRASE INTD-RELATED"/>
    <property type="match status" value="1"/>
</dbReference>
<feature type="domain" description="Tyr recombinase" evidence="7">
    <location>
        <begin position="167"/>
        <end position="364"/>
    </location>
</feature>
<dbReference type="PANTHER" id="PTHR30349">
    <property type="entry name" value="PHAGE INTEGRASE-RELATED"/>
    <property type="match status" value="1"/>
</dbReference>
<dbReference type="Pfam" id="PF00589">
    <property type="entry name" value="Phage_integrase"/>
    <property type="match status" value="1"/>
</dbReference>
<keyword evidence="3 5" id="KW-0238">DNA-binding</keyword>
<dbReference type="PROSITE" id="PS51898">
    <property type="entry name" value="TYR_RECOMBINASE"/>
    <property type="match status" value="1"/>
</dbReference>
<name>A0AAE3GH08_9PSEU</name>
<dbReference type="Gene3D" id="1.10.443.10">
    <property type="entry name" value="Intergrase catalytic core"/>
    <property type="match status" value="1"/>
</dbReference>
<dbReference type="InterPro" id="IPR050090">
    <property type="entry name" value="Tyrosine_recombinase_XerCD"/>
</dbReference>
<evidence type="ECO:0000256" key="6">
    <source>
        <dbReference type="SAM" id="MobiDB-lite"/>
    </source>
</evidence>
<feature type="compositionally biased region" description="Basic and acidic residues" evidence="6">
    <location>
        <begin position="27"/>
        <end position="46"/>
    </location>
</feature>
<comment type="caution">
    <text evidence="9">The sequence shown here is derived from an EMBL/GenBank/DDBJ whole genome shotgun (WGS) entry which is preliminary data.</text>
</comment>
<evidence type="ECO:0000313" key="9">
    <source>
        <dbReference type="EMBL" id="MCP2168106.1"/>
    </source>
</evidence>
<keyword evidence="2" id="KW-0229">DNA integration</keyword>
<dbReference type="InterPro" id="IPR004107">
    <property type="entry name" value="Integrase_SAM-like_N"/>
</dbReference>
<accession>A0AAE3GH08</accession>
<feature type="compositionally biased region" description="Low complexity" evidence="6">
    <location>
        <begin position="387"/>
        <end position="399"/>
    </location>
</feature>
<evidence type="ECO:0000256" key="1">
    <source>
        <dbReference type="ARBA" id="ARBA00008857"/>
    </source>
</evidence>
<gene>
    <name evidence="9" type="ORF">LX83_004980</name>
</gene>
<dbReference type="AlphaFoldDB" id="A0AAE3GH08"/>
<evidence type="ECO:0000259" key="8">
    <source>
        <dbReference type="PROSITE" id="PS51900"/>
    </source>
</evidence>
<dbReference type="InterPro" id="IPR013762">
    <property type="entry name" value="Integrase-like_cat_sf"/>
</dbReference>
<evidence type="ECO:0000256" key="4">
    <source>
        <dbReference type="ARBA" id="ARBA00023172"/>
    </source>
</evidence>
<feature type="compositionally biased region" description="Basic and acidic residues" evidence="6">
    <location>
        <begin position="374"/>
        <end position="386"/>
    </location>
</feature>
<feature type="region of interest" description="Disordered" evidence="6">
    <location>
        <begin position="1"/>
        <end position="53"/>
    </location>
</feature>
<keyword evidence="10" id="KW-1185">Reference proteome</keyword>
<dbReference type="SUPFAM" id="SSF56349">
    <property type="entry name" value="DNA breaking-rejoining enzymes"/>
    <property type="match status" value="1"/>
</dbReference>
<dbReference type="GO" id="GO:0015074">
    <property type="term" value="P:DNA integration"/>
    <property type="evidence" value="ECO:0007669"/>
    <property type="project" value="UniProtKB-KW"/>
</dbReference>
<dbReference type="Proteomes" id="UP001206128">
    <property type="component" value="Unassembled WGS sequence"/>
</dbReference>
<dbReference type="Pfam" id="PF14659">
    <property type="entry name" value="Phage_int_SAM_3"/>
    <property type="match status" value="1"/>
</dbReference>
<dbReference type="InterPro" id="IPR002104">
    <property type="entry name" value="Integrase_catalytic"/>
</dbReference>
<dbReference type="InterPro" id="IPR011010">
    <property type="entry name" value="DNA_brk_join_enz"/>
</dbReference>
<dbReference type="InterPro" id="IPR044068">
    <property type="entry name" value="CB"/>
</dbReference>
<dbReference type="PROSITE" id="PS51900">
    <property type="entry name" value="CB"/>
    <property type="match status" value="1"/>
</dbReference>
<evidence type="ECO:0000259" key="7">
    <source>
        <dbReference type="PROSITE" id="PS51898"/>
    </source>
</evidence>
<feature type="region of interest" description="Disordered" evidence="6">
    <location>
        <begin position="374"/>
        <end position="399"/>
    </location>
</feature>
<protein>
    <submittedName>
        <fullName evidence="9">Site-specific recombinase XerD</fullName>
    </submittedName>
</protein>
<dbReference type="GO" id="GO:0006310">
    <property type="term" value="P:DNA recombination"/>
    <property type="evidence" value="ECO:0007669"/>
    <property type="project" value="UniProtKB-KW"/>
</dbReference>
<dbReference type="Gene3D" id="1.10.150.130">
    <property type="match status" value="1"/>
</dbReference>
<keyword evidence="4" id="KW-0233">DNA recombination</keyword>
<dbReference type="InterPro" id="IPR010998">
    <property type="entry name" value="Integrase_recombinase_N"/>
</dbReference>
<organism evidence="9 10">
    <name type="scientific">Goodfellowiella coeruleoviolacea</name>
    <dbReference type="NCBI Taxonomy" id="334858"/>
    <lineage>
        <taxon>Bacteria</taxon>
        <taxon>Bacillati</taxon>
        <taxon>Actinomycetota</taxon>
        <taxon>Actinomycetes</taxon>
        <taxon>Pseudonocardiales</taxon>
        <taxon>Pseudonocardiaceae</taxon>
        <taxon>Goodfellowiella</taxon>
    </lineage>
</organism>
<evidence type="ECO:0000256" key="5">
    <source>
        <dbReference type="PROSITE-ProRule" id="PRU01248"/>
    </source>
</evidence>
<proteinExistence type="inferred from homology"/>
<evidence type="ECO:0000256" key="3">
    <source>
        <dbReference type="ARBA" id="ARBA00023125"/>
    </source>
</evidence>
<comment type="similarity">
    <text evidence="1">Belongs to the 'phage' integrase family.</text>
</comment>
<sequence length="399" mass="44880">MASTEKLPSGRYRGVYYDASGKKQHTPARDRKRDALNDAREAEVNAKRSAAASRGKLAGHTKWREWYPIWLESRVVEPSTEETELALIEKFILPRWGDEELAKIERDDVQTWVNELSRQGFSAGYVRRIYGPFSASIAAALDKRVLMSSPCVRIRLPGSRKGQPSNRIYARSTLDVVQRAMADEYVFVTNFIAETGLRPAEFGGLHRNSIDRETGWLTVRETYDEVAKRIKAYPKDREWRLIPLTSRALELVDEWERLHPSDRTGCGIPHQRGRCTSDLLFRLKRGQGPLATSTLGAAWGRARRDAGVPDLGPIYGLRHMFATQLAEAGVDAFEIARIMGHADLDQSQDYIHRTAGARLRILSKLGDPAVLLKAVKDDPEQQERATRPTSVPRSSSSAS</sequence>
<reference evidence="9" key="1">
    <citation type="submission" date="2022-06" db="EMBL/GenBank/DDBJ databases">
        <title>Genomic Encyclopedia of Archaeal and Bacterial Type Strains, Phase II (KMG-II): from individual species to whole genera.</title>
        <authorList>
            <person name="Goeker M."/>
        </authorList>
    </citation>
    <scope>NUCLEOTIDE SEQUENCE</scope>
    <source>
        <strain evidence="9">DSM 43935</strain>
    </source>
</reference>
<evidence type="ECO:0000256" key="2">
    <source>
        <dbReference type="ARBA" id="ARBA00022908"/>
    </source>
</evidence>